<dbReference type="Pfam" id="PF07690">
    <property type="entry name" value="MFS_1"/>
    <property type="match status" value="1"/>
</dbReference>
<dbReference type="PANTHER" id="PTHR23507">
    <property type="entry name" value="ZGC:174356"/>
    <property type="match status" value="1"/>
</dbReference>
<evidence type="ECO:0000256" key="1">
    <source>
        <dbReference type="ARBA" id="ARBA00004141"/>
    </source>
</evidence>
<feature type="transmembrane region" description="Helical" evidence="6">
    <location>
        <begin position="149"/>
        <end position="170"/>
    </location>
</feature>
<evidence type="ECO:0000313" key="8">
    <source>
        <dbReference type="Proteomes" id="UP000616885"/>
    </source>
</evidence>
<comment type="subcellular location">
    <subcellularLocation>
        <location evidence="1">Membrane</location>
        <topology evidence="1">Multi-pass membrane protein</topology>
    </subcellularLocation>
</comment>
<accession>A0A8H7TTN2</accession>
<evidence type="ECO:0000256" key="3">
    <source>
        <dbReference type="ARBA" id="ARBA00022989"/>
    </source>
</evidence>
<dbReference type="Gene3D" id="1.20.1250.20">
    <property type="entry name" value="MFS general substrate transporter like domains"/>
    <property type="match status" value="1"/>
</dbReference>
<comment type="caution">
    <text evidence="7">The sequence shown here is derived from an EMBL/GenBank/DDBJ whole genome shotgun (WGS) entry which is preliminary data.</text>
</comment>
<protein>
    <recommendedName>
        <fullName evidence="9">Major facilitator superfamily (MFS) profile domain-containing protein</fullName>
    </recommendedName>
</protein>
<organism evidence="7 8">
    <name type="scientific">Bionectria ochroleuca</name>
    <name type="common">Gliocladium roseum</name>
    <dbReference type="NCBI Taxonomy" id="29856"/>
    <lineage>
        <taxon>Eukaryota</taxon>
        <taxon>Fungi</taxon>
        <taxon>Dikarya</taxon>
        <taxon>Ascomycota</taxon>
        <taxon>Pezizomycotina</taxon>
        <taxon>Sordariomycetes</taxon>
        <taxon>Hypocreomycetidae</taxon>
        <taxon>Hypocreales</taxon>
        <taxon>Bionectriaceae</taxon>
        <taxon>Clonostachys</taxon>
    </lineage>
</organism>
<feature type="transmembrane region" description="Helical" evidence="6">
    <location>
        <begin position="84"/>
        <end position="106"/>
    </location>
</feature>
<keyword evidence="3 6" id="KW-1133">Transmembrane helix</keyword>
<keyword evidence="2 6" id="KW-0812">Transmembrane</keyword>
<evidence type="ECO:0000313" key="7">
    <source>
        <dbReference type="EMBL" id="KAF9759544.1"/>
    </source>
</evidence>
<keyword evidence="4 6" id="KW-0472">Membrane</keyword>
<dbReference type="PANTHER" id="PTHR23507:SF40">
    <property type="entry name" value="TETRACYCLINE-EFFLUX TRANSPORTER"/>
    <property type="match status" value="1"/>
</dbReference>
<proteinExistence type="predicted"/>
<evidence type="ECO:0000256" key="2">
    <source>
        <dbReference type="ARBA" id="ARBA00022692"/>
    </source>
</evidence>
<dbReference type="Proteomes" id="UP000616885">
    <property type="component" value="Unassembled WGS sequence"/>
</dbReference>
<evidence type="ECO:0000256" key="6">
    <source>
        <dbReference type="SAM" id="Phobius"/>
    </source>
</evidence>
<sequence length="214" mass="22794">MGHVGGVHIRLRRLPDPHGHPSDHLPCGELLWAGSTCAAPASARNSVPRDQLRRRQPRRVGDSCRNSGEVLACVGYSLAQNGHAFFVSGMVTAMGGLGSASIQAAITKHVPSDKVGQVLGAIGMLHALSRVIGPLAFQGLYAATVKTLPQAFLMVLGGLFCVAFTGALLLKPHVHWATQSVEEEETEQLTPSEEILGANSRHTLPIDEDQVTMR</sequence>
<dbReference type="InterPro" id="IPR036259">
    <property type="entry name" value="MFS_trans_sf"/>
</dbReference>
<evidence type="ECO:0000256" key="5">
    <source>
        <dbReference type="SAM" id="MobiDB-lite"/>
    </source>
</evidence>
<dbReference type="GO" id="GO:0022857">
    <property type="term" value="F:transmembrane transporter activity"/>
    <property type="evidence" value="ECO:0007669"/>
    <property type="project" value="InterPro"/>
</dbReference>
<dbReference type="GO" id="GO:0016020">
    <property type="term" value="C:membrane"/>
    <property type="evidence" value="ECO:0007669"/>
    <property type="project" value="UniProtKB-SubCell"/>
</dbReference>
<dbReference type="SUPFAM" id="SSF103473">
    <property type="entry name" value="MFS general substrate transporter"/>
    <property type="match status" value="1"/>
</dbReference>
<gene>
    <name evidence="7" type="ORF">IM811_001238</name>
</gene>
<feature type="region of interest" description="Disordered" evidence="5">
    <location>
        <begin position="41"/>
        <end position="62"/>
    </location>
</feature>
<evidence type="ECO:0008006" key="9">
    <source>
        <dbReference type="Google" id="ProtNLM"/>
    </source>
</evidence>
<dbReference type="InterPro" id="IPR011701">
    <property type="entry name" value="MFS"/>
</dbReference>
<reference evidence="7" key="1">
    <citation type="submission" date="2020-10" db="EMBL/GenBank/DDBJ databases">
        <title>High-Quality Genome Resource of Clonostachys rosea strain S41 by Oxford Nanopore Long-Read Sequencing.</title>
        <authorList>
            <person name="Wang H."/>
        </authorList>
    </citation>
    <scope>NUCLEOTIDE SEQUENCE</scope>
    <source>
        <strain evidence="7">S41</strain>
    </source>
</reference>
<evidence type="ECO:0000256" key="4">
    <source>
        <dbReference type="ARBA" id="ARBA00023136"/>
    </source>
</evidence>
<dbReference type="EMBL" id="JADCTT010000001">
    <property type="protein sequence ID" value="KAF9759544.1"/>
    <property type="molecule type" value="Genomic_DNA"/>
</dbReference>
<dbReference type="AlphaFoldDB" id="A0A8H7TTN2"/>
<name>A0A8H7TTN2_BIOOC</name>